<dbReference type="GO" id="GO:0005634">
    <property type="term" value="C:nucleus"/>
    <property type="evidence" value="ECO:0007669"/>
    <property type="project" value="TreeGrafter"/>
</dbReference>
<dbReference type="GO" id="GO:0051301">
    <property type="term" value="P:cell division"/>
    <property type="evidence" value="ECO:0007669"/>
    <property type="project" value="UniProtKB-KW"/>
</dbReference>
<evidence type="ECO:0000313" key="10">
    <source>
        <dbReference type="EMBL" id="CBY23151.1"/>
    </source>
</evidence>
<dbReference type="Pfam" id="PF00581">
    <property type="entry name" value="Rhodanese"/>
    <property type="match status" value="1"/>
</dbReference>
<accession>E4X053</accession>
<dbReference type="EMBL" id="FN653020">
    <property type="protein sequence ID" value="CBY23151.1"/>
    <property type="molecule type" value="Genomic_DNA"/>
</dbReference>
<gene>
    <name evidence="10" type="ORF">GSOID_T00015083001</name>
</gene>
<dbReference type="InterPro" id="IPR001763">
    <property type="entry name" value="Rhodanese-like_dom"/>
</dbReference>
<evidence type="ECO:0000256" key="5">
    <source>
        <dbReference type="ARBA" id="ARBA00022801"/>
    </source>
</evidence>
<dbReference type="GO" id="GO:0005737">
    <property type="term" value="C:cytoplasm"/>
    <property type="evidence" value="ECO:0007669"/>
    <property type="project" value="TreeGrafter"/>
</dbReference>
<evidence type="ECO:0000256" key="2">
    <source>
        <dbReference type="ARBA" id="ARBA00013064"/>
    </source>
</evidence>
<keyword evidence="11" id="KW-1185">Reference proteome</keyword>
<dbReference type="GO" id="GO:1902751">
    <property type="term" value="P:positive regulation of cell cycle G2/M phase transition"/>
    <property type="evidence" value="ECO:0007669"/>
    <property type="project" value="InterPro"/>
</dbReference>
<keyword evidence="6" id="KW-0904">Protein phosphatase</keyword>
<dbReference type="InParanoid" id="E4X053"/>
<keyword evidence="7" id="KW-0131">Cell cycle</keyword>
<evidence type="ECO:0000256" key="7">
    <source>
        <dbReference type="ARBA" id="ARBA00023306"/>
    </source>
</evidence>
<keyword evidence="5" id="KW-0378">Hydrolase</keyword>
<evidence type="ECO:0000256" key="3">
    <source>
        <dbReference type="ARBA" id="ARBA00022618"/>
    </source>
</evidence>
<evidence type="ECO:0000256" key="8">
    <source>
        <dbReference type="SAM" id="MobiDB-lite"/>
    </source>
</evidence>
<dbReference type="InterPro" id="IPR036873">
    <property type="entry name" value="Rhodanese-like_dom_sf"/>
</dbReference>
<evidence type="ECO:0000313" key="11">
    <source>
        <dbReference type="Proteomes" id="UP000001307"/>
    </source>
</evidence>
<evidence type="ECO:0000259" key="9">
    <source>
        <dbReference type="PROSITE" id="PS50206"/>
    </source>
</evidence>
<reference evidence="10" key="1">
    <citation type="journal article" date="2010" name="Science">
        <title>Plasticity of animal genome architecture unmasked by rapid evolution of a pelagic tunicate.</title>
        <authorList>
            <person name="Denoeud F."/>
            <person name="Henriet S."/>
            <person name="Mungpakdee S."/>
            <person name="Aury J.M."/>
            <person name="Da Silva C."/>
            <person name="Brinkmann H."/>
            <person name="Mikhaleva J."/>
            <person name="Olsen L.C."/>
            <person name="Jubin C."/>
            <person name="Canestro C."/>
            <person name="Bouquet J.M."/>
            <person name="Danks G."/>
            <person name="Poulain J."/>
            <person name="Campsteijn C."/>
            <person name="Adamski M."/>
            <person name="Cross I."/>
            <person name="Yadetie F."/>
            <person name="Muffato M."/>
            <person name="Louis A."/>
            <person name="Butcher S."/>
            <person name="Tsagkogeorga G."/>
            <person name="Konrad A."/>
            <person name="Singh S."/>
            <person name="Jensen M.F."/>
            <person name="Cong E.H."/>
            <person name="Eikeseth-Otteraa H."/>
            <person name="Noel B."/>
            <person name="Anthouard V."/>
            <person name="Porcel B.M."/>
            <person name="Kachouri-Lafond R."/>
            <person name="Nishino A."/>
            <person name="Ugolini M."/>
            <person name="Chourrout P."/>
            <person name="Nishida H."/>
            <person name="Aasland R."/>
            <person name="Huzurbazar S."/>
            <person name="Westhof E."/>
            <person name="Delsuc F."/>
            <person name="Lehrach H."/>
            <person name="Reinhardt R."/>
            <person name="Weissenbach J."/>
            <person name="Roy S.W."/>
            <person name="Artiguenave F."/>
            <person name="Postlethwait J.H."/>
            <person name="Manak J.R."/>
            <person name="Thompson E.M."/>
            <person name="Jaillon O."/>
            <person name="Du Pasquier L."/>
            <person name="Boudinot P."/>
            <person name="Liberles D.A."/>
            <person name="Volff J.N."/>
            <person name="Philippe H."/>
            <person name="Lenhard B."/>
            <person name="Roest Crollius H."/>
            <person name="Wincker P."/>
            <person name="Chourrout D."/>
        </authorList>
    </citation>
    <scope>NUCLEOTIDE SEQUENCE [LARGE SCALE GENOMIC DNA]</scope>
</reference>
<dbReference type="Proteomes" id="UP000001307">
    <property type="component" value="Unassembled WGS sequence"/>
</dbReference>
<organism evidence="10">
    <name type="scientific">Oikopleura dioica</name>
    <name type="common">Tunicate</name>
    <dbReference type="NCBI Taxonomy" id="34765"/>
    <lineage>
        <taxon>Eukaryota</taxon>
        <taxon>Metazoa</taxon>
        <taxon>Chordata</taxon>
        <taxon>Tunicata</taxon>
        <taxon>Appendicularia</taxon>
        <taxon>Copelata</taxon>
        <taxon>Oikopleuridae</taxon>
        <taxon>Oikopleura</taxon>
    </lineage>
</organism>
<dbReference type="PANTHER" id="PTHR10828">
    <property type="entry name" value="M-PHASE INDUCER PHOSPHATASE DUAL SPECIFICITY PHOSPHATASE CDC25"/>
    <property type="match status" value="1"/>
</dbReference>
<dbReference type="PRINTS" id="PR00716">
    <property type="entry name" value="MPIPHPHTASE"/>
</dbReference>
<evidence type="ECO:0000256" key="4">
    <source>
        <dbReference type="ARBA" id="ARBA00022776"/>
    </source>
</evidence>
<evidence type="ECO:0000256" key="6">
    <source>
        <dbReference type="ARBA" id="ARBA00022912"/>
    </source>
</evidence>
<name>E4X053_OIKDI</name>
<dbReference type="OrthoDB" id="26523at2759"/>
<keyword evidence="3" id="KW-0132">Cell division</keyword>
<dbReference type="EC" id="3.1.3.48" evidence="2"/>
<evidence type="ECO:0000256" key="1">
    <source>
        <dbReference type="ARBA" id="ARBA00011065"/>
    </source>
</evidence>
<dbReference type="SUPFAM" id="SSF52821">
    <property type="entry name" value="Rhodanese/Cell cycle control phosphatase"/>
    <property type="match status" value="1"/>
</dbReference>
<sequence length="186" mass="20454">MSISSSTPFRLNDCIQTLEESEGDSDVFDKQDGERKFGGLANGQIHAKRKRLSTTGYSQSVSSPSAPVKKKHRTGFDTPEIDTSKDPLQFAKDEEGNLIGNFKAKCLLNIVNGPRGSFKYIEPMSLRDLLVNGHQNVGRIEIIDARYPYEFKGGHIKGALNVASQKESWKGSSAGNCQNSTRKSDV</sequence>
<feature type="region of interest" description="Disordered" evidence="8">
    <location>
        <begin position="167"/>
        <end position="186"/>
    </location>
</feature>
<dbReference type="GO" id="GO:0004725">
    <property type="term" value="F:protein tyrosine phosphatase activity"/>
    <property type="evidence" value="ECO:0007669"/>
    <property type="project" value="UniProtKB-EC"/>
</dbReference>
<feature type="region of interest" description="Disordered" evidence="8">
    <location>
        <begin position="21"/>
        <end position="84"/>
    </location>
</feature>
<feature type="compositionally biased region" description="Low complexity" evidence="8">
    <location>
        <begin position="58"/>
        <end position="67"/>
    </location>
</feature>
<dbReference type="InterPro" id="IPR000751">
    <property type="entry name" value="MPI_Phosphatase"/>
</dbReference>
<comment type="similarity">
    <text evidence="1">Belongs to the MPI phosphatase family.</text>
</comment>
<dbReference type="PROSITE" id="PS50206">
    <property type="entry name" value="RHODANESE_3"/>
    <property type="match status" value="1"/>
</dbReference>
<dbReference type="Gene3D" id="3.40.250.10">
    <property type="entry name" value="Rhodanese-like domain"/>
    <property type="match status" value="1"/>
</dbReference>
<proteinExistence type="inferred from homology"/>
<feature type="domain" description="Rhodanese" evidence="9">
    <location>
        <begin position="136"/>
        <end position="162"/>
    </location>
</feature>
<feature type="compositionally biased region" description="Basic and acidic residues" evidence="8">
    <location>
        <begin position="27"/>
        <end position="37"/>
    </location>
</feature>
<dbReference type="AlphaFoldDB" id="E4X053"/>
<protein>
    <recommendedName>
        <fullName evidence="2">protein-tyrosine-phosphatase</fullName>
        <ecNumber evidence="2">3.1.3.48</ecNumber>
    </recommendedName>
</protein>
<keyword evidence="4" id="KW-0498">Mitosis</keyword>